<dbReference type="Gene3D" id="3.40.50.360">
    <property type="match status" value="1"/>
</dbReference>
<evidence type="ECO:0000256" key="1">
    <source>
        <dbReference type="ARBA" id="ARBA00006252"/>
    </source>
</evidence>
<dbReference type="InterPro" id="IPR003680">
    <property type="entry name" value="Flavodoxin_fold"/>
</dbReference>
<keyword evidence="5" id="KW-1185">Reference proteome</keyword>
<dbReference type="RefSeq" id="WP_193686000.1">
    <property type="nucleotide sequence ID" value="NZ_CP062941.1"/>
</dbReference>
<dbReference type="Proteomes" id="UP000593875">
    <property type="component" value="Chromosome"/>
</dbReference>
<dbReference type="SUPFAM" id="SSF52218">
    <property type="entry name" value="Flavoproteins"/>
    <property type="match status" value="1"/>
</dbReference>
<evidence type="ECO:0000259" key="3">
    <source>
        <dbReference type="Pfam" id="PF02525"/>
    </source>
</evidence>
<dbReference type="EMBL" id="CP062941">
    <property type="protein sequence ID" value="QOL48957.1"/>
    <property type="molecule type" value="Genomic_DNA"/>
</dbReference>
<name>A0A7L9U236_9BURK</name>
<gene>
    <name evidence="4" type="ORF">LPB04_18730</name>
</gene>
<dbReference type="PANTHER" id="PTHR10204">
    <property type="entry name" value="NAD P H OXIDOREDUCTASE-RELATED"/>
    <property type="match status" value="1"/>
</dbReference>
<dbReference type="InterPro" id="IPR029039">
    <property type="entry name" value="Flavoprotein-like_sf"/>
</dbReference>
<keyword evidence="2" id="KW-0560">Oxidoreductase</keyword>
<dbReference type="AlphaFoldDB" id="A0A7L9U236"/>
<dbReference type="InterPro" id="IPR051545">
    <property type="entry name" value="NAD(P)H_dehydrogenase_qn"/>
</dbReference>
<dbReference type="PANTHER" id="PTHR10204:SF34">
    <property type="entry name" value="NAD(P)H DEHYDROGENASE [QUINONE] 1 ISOFORM 1"/>
    <property type="match status" value="1"/>
</dbReference>
<proteinExistence type="inferred from homology"/>
<protein>
    <submittedName>
        <fullName evidence="4">NAD(P)H-dependent oxidoreductase</fullName>
    </submittedName>
</protein>
<dbReference type="Pfam" id="PF02525">
    <property type="entry name" value="Flavodoxin_2"/>
    <property type="match status" value="1"/>
</dbReference>
<evidence type="ECO:0000256" key="2">
    <source>
        <dbReference type="ARBA" id="ARBA00023002"/>
    </source>
</evidence>
<organism evidence="4 5">
    <name type="scientific">Massilia litorea</name>
    <dbReference type="NCBI Taxonomy" id="2769491"/>
    <lineage>
        <taxon>Bacteria</taxon>
        <taxon>Pseudomonadati</taxon>
        <taxon>Pseudomonadota</taxon>
        <taxon>Betaproteobacteria</taxon>
        <taxon>Burkholderiales</taxon>
        <taxon>Oxalobacteraceae</taxon>
        <taxon>Telluria group</taxon>
        <taxon>Massilia</taxon>
    </lineage>
</organism>
<dbReference type="GO" id="GO:0005829">
    <property type="term" value="C:cytosol"/>
    <property type="evidence" value="ECO:0007669"/>
    <property type="project" value="TreeGrafter"/>
</dbReference>
<evidence type="ECO:0000313" key="5">
    <source>
        <dbReference type="Proteomes" id="UP000593875"/>
    </source>
</evidence>
<reference evidence="4 5" key="1">
    <citation type="submission" date="2020-10" db="EMBL/GenBank/DDBJ databases">
        <title>Genome sequencing of Massilia sp. LPB0304.</title>
        <authorList>
            <person name="Kim J."/>
        </authorList>
    </citation>
    <scope>NUCLEOTIDE SEQUENCE [LARGE SCALE GENOMIC DNA]</scope>
    <source>
        <strain evidence="4 5">LPB0304</strain>
    </source>
</reference>
<dbReference type="KEGG" id="mlir:LPB04_18730"/>
<dbReference type="GO" id="GO:0003955">
    <property type="term" value="F:NAD(P)H dehydrogenase (quinone) activity"/>
    <property type="evidence" value="ECO:0007669"/>
    <property type="project" value="TreeGrafter"/>
</dbReference>
<accession>A0A7L9U236</accession>
<feature type="domain" description="Flavodoxin-like fold" evidence="3">
    <location>
        <begin position="4"/>
        <end position="177"/>
    </location>
</feature>
<evidence type="ECO:0000313" key="4">
    <source>
        <dbReference type="EMBL" id="QOL48957.1"/>
    </source>
</evidence>
<comment type="similarity">
    <text evidence="1">Belongs to the NAD(P)H dehydrogenase (quinone) family.</text>
</comment>
<sequence>MAQRILIIQGHPDRSKRHLCHALAQAYADGARGAGHAVETVEPALIDFPLLRSAEEWQHGSVPAALAPVQEQIMQATHLVLVYPLWLGEMPALLKAFLEQVARPGFAIAAESRNPLRAGLLGGRSARVIVTMGMPAVLYRWFYRAHSLKALQRNILGFAGIRPVRTCVVGGAASLTPQQVERWCAPLRRLGAAAR</sequence>